<evidence type="ECO:0000259" key="2">
    <source>
        <dbReference type="Pfam" id="PF21922"/>
    </source>
</evidence>
<proteinExistence type="predicted"/>
<sequence>MNKYLRQLFTAVIALFVVLGMSTTIITAIRANSLSSDPRNARALYQEYGAPRGAILASDGTILAQSTPVNDVFSYQRSYTNGPVYAPVTGFFSVTQRGDRGIESSRNKLLSGKADALFWDQLKSLFTGVENKGASIETSINPKLQQLAYQQLGSNDGAAVVIEVKTGRILTLASAPSYDPNALATHDTKKATANYSKLAAQANSPMINRATSQLYPPGSTFKTIVAATALESGDYDTDTQIPAGASYTLPGTSTNLTNTTTAANGIDSKITLQDALTYSSNTAFAQLGVKLGQDKIAEQAKKLGYGSSITIDGTSSSGRPMKSVAAKFPDTLSDDKVALASIGQGDVLSTPLQNAMVAAAIANDGKLMRPTLVDRVRASDLSTLSEATPEVMSTAFSSSTASKLNQMMQSVVEHDAPSLQLSGIKVAAKTGTAQIGSSNQTNDAWVIGFAPADNPKIAVSVVIHNVNQYGVEAAGPIMRSLMEEALKQ</sequence>
<evidence type="ECO:0000313" key="4">
    <source>
        <dbReference type="Proteomes" id="UP000002312"/>
    </source>
</evidence>
<dbReference type="InterPro" id="IPR054120">
    <property type="entry name" value="PBPA_dimer"/>
</dbReference>
<dbReference type="PATRIC" id="fig|702459.3.peg.111"/>
<dbReference type="eggNOG" id="COG0768">
    <property type="taxonomic scope" value="Bacteria"/>
</dbReference>
<dbReference type="PANTHER" id="PTHR30627">
    <property type="entry name" value="PEPTIDOGLYCAN D,D-TRANSPEPTIDASE"/>
    <property type="match status" value="1"/>
</dbReference>
<dbReference type="GO" id="GO:0071972">
    <property type="term" value="F:peptidoglycan L,D-transpeptidase activity"/>
    <property type="evidence" value="ECO:0007669"/>
    <property type="project" value="TreeGrafter"/>
</dbReference>
<dbReference type="EMBL" id="CP001840">
    <property type="protein sequence ID" value="ADP35239.1"/>
    <property type="molecule type" value="Genomic_DNA"/>
</dbReference>
<accession>A0A0H3EAA1</accession>
<dbReference type="GO" id="GO:0008658">
    <property type="term" value="F:penicillin binding"/>
    <property type="evidence" value="ECO:0007669"/>
    <property type="project" value="InterPro"/>
</dbReference>
<dbReference type="PANTHER" id="PTHR30627:SF24">
    <property type="entry name" value="PENICILLIN-BINDING PROTEIN 4B"/>
    <property type="match status" value="1"/>
</dbReference>
<dbReference type="RefSeq" id="WP_013389388.1">
    <property type="nucleotide sequence ID" value="NC_014638.1"/>
</dbReference>
<dbReference type="Gene3D" id="3.40.710.10">
    <property type="entry name" value="DD-peptidase/beta-lactamase superfamily"/>
    <property type="match status" value="1"/>
</dbReference>
<dbReference type="GO" id="GO:0016757">
    <property type="term" value="F:glycosyltransferase activity"/>
    <property type="evidence" value="ECO:0007669"/>
    <property type="project" value="UniProtKB-KW"/>
</dbReference>
<dbReference type="SUPFAM" id="SSF56519">
    <property type="entry name" value="Penicillin binding protein dimerisation domain"/>
    <property type="match status" value="1"/>
</dbReference>
<dbReference type="InterPro" id="IPR050515">
    <property type="entry name" value="Beta-lactam/transpept"/>
</dbReference>
<protein>
    <submittedName>
        <fullName evidence="3">Pbp Penicillin-binding protein</fullName>
        <ecNumber evidence="3">2.4.1.129</ecNumber>
    </submittedName>
</protein>
<name>A0A0H3EAA1_BIFBP</name>
<dbReference type="GO" id="GO:0005886">
    <property type="term" value="C:plasma membrane"/>
    <property type="evidence" value="ECO:0007669"/>
    <property type="project" value="TreeGrafter"/>
</dbReference>
<gene>
    <name evidence="3" type="primary">pbp</name>
    <name evidence="3" type="ordered locus">BBPR_0104</name>
</gene>
<dbReference type="AlphaFoldDB" id="A0A0H3EAA1"/>
<feature type="domain" description="Penicillin-binding protein transpeptidase" evidence="1">
    <location>
        <begin position="157"/>
        <end position="483"/>
    </location>
</feature>
<feature type="domain" description="Penicillin binding protein A dimerisation" evidence="2">
    <location>
        <begin position="52"/>
        <end position="136"/>
    </location>
</feature>
<dbReference type="InterPro" id="IPR001460">
    <property type="entry name" value="PCN-bd_Tpept"/>
</dbReference>
<keyword evidence="3" id="KW-0808">Transferase</keyword>
<dbReference type="SUPFAM" id="SSF56601">
    <property type="entry name" value="beta-lactamase/transpeptidase-like"/>
    <property type="match status" value="1"/>
</dbReference>
<reference evidence="3 4" key="1">
    <citation type="journal article" date="2010" name="Proc. Natl. Acad. Sci. U.S.A.">
        <title>Genome analysis of Bifidobacterium bifidum PRL2010 reveals metabolic pathways for host-derived glycan foraging.</title>
        <authorList>
            <person name="Turroni F."/>
            <person name="Bottacini F."/>
            <person name="Foroni E."/>
            <person name="Mulder I."/>
            <person name="Kim J.H."/>
            <person name="Zomer A."/>
            <person name="Sanchez B."/>
            <person name="Bidossi A."/>
            <person name="Ferrarini A."/>
            <person name="Giubellini V."/>
            <person name="Delledonne M."/>
            <person name="Henrissat B."/>
            <person name="Coutinho P."/>
            <person name="Oggioni M."/>
            <person name="Fitzgerald G.F."/>
            <person name="Mills D."/>
            <person name="Margolles A."/>
            <person name="Kelly D."/>
            <person name="van Sinderen D."/>
            <person name="Ventura M."/>
        </authorList>
    </citation>
    <scope>NUCLEOTIDE SEQUENCE [LARGE SCALE GENOMIC DNA]</scope>
    <source>
        <strain evidence="3 4">PRL2010</strain>
    </source>
</reference>
<dbReference type="Gene3D" id="3.90.1310.10">
    <property type="entry name" value="Penicillin-binding protein 2a (Domain 2)"/>
    <property type="match status" value="1"/>
</dbReference>
<dbReference type="Pfam" id="PF21922">
    <property type="entry name" value="PBP_dimer_2"/>
    <property type="match status" value="1"/>
</dbReference>
<dbReference type="Pfam" id="PF00905">
    <property type="entry name" value="Transpeptidase"/>
    <property type="match status" value="1"/>
</dbReference>
<evidence type="ECO:0000313" key="3">
    <source>
        <dbReference type="EMBL" id="ADP35239.1"/>
    </source>
</evidence>
<dbReference type="OrthoDB" id="9766847at2"/>
<dbReference type="EC" id="2.4.1.129" evidence="3"/>
<keyword evidence="3" id="KW-0328">Glycosyltransferase</keyword>
<dbReference type="Proteomes" id="UP000002312">
    <property type="component" value="Chromosome"/>
</dbReference>
<dbReference type="GO" id="GO:0071555">
    <property type="term" value="P:cell wall organization"/>
    <property type="evidence" value="ECO:0007669"/>
    <property type="project" value="TreeGrafter"/>
</dbReference>
<dbReference type="HOGENOM" id="CLU_009289_1_0_11"/>
<dbReference type="InterPro" id="IPR012338">
    <property type="entry name" value="Beta-lactam/transpept-like"/>
</dbReference>
<organism evidence="3 4">
    <name type="scientific">Bifidobacterium bifidum (strain PRL2010)</name>
    <dbReference type="NCBI Taxonomy" id="702459"/>
    <lineage>
        <taxon>Bacteria</taxon>
        <taxon>Bacillati</taxon>
        <taxon>Actinomycetota</taxon>
        <taxon>Actinomycetes</taxon>
        <taxon>Bifidobacteriales</taxon>
        <taxon>Bifidobacteriaceae</taxon>
        <taxon>Bifidobacterium</taxon>
    </lineage>
</organism>
<evidence type="ECO:0000259" key="1">
    <source>
        <dbReference type="Pfam" id="PF00905"/>
    </source>
</evidence>
<dbReference type="InterPro" id="IPR036138">
    <property type="entry name" value="PBP_dimer_sf"/>
</dbReference>
<dbReference type="KEGG" id="bbp:BBPR_0104"/>